<keyword evidence="2" id="KW-1185">Reference proteome</keyword>
<accession>A0A5K7S3Q8</accession>
<reference evidence="1" key="1">
    <citation type="journal article" date="2020" name="Int. J. Syst. Evol. Microbiol.">
        <title>Aquipluma nitroreducens gen. nov. sp. nov., a novel facultatively anaerobic bacterium isolated from a freshwater lake.</title>
        <authorList>
            <person name="Watanabe M."/>
            <person name="Kojima H."/>
            <person name="Fukui M."/>
        </authorList>
    </citation>
    <scope>NUCLEOTIDE SEQUENCE</scope>
    <source>
        <strain evidence="1">MeG22</strain>
    </source>
</reference>
<gene>
    <name evidence="1" type="ORF">AQPE_0247</name>
</gene>
<proteinExistence type="predicted"/>
<dbReference type="EMBL" id="AP018694">
    <property type="protein sequence ID" value="BBE16110.1"/>
    <property type="molecule type" value="Genomic_DNA"/>
</dbReference>
<evidence type="ECO:0000313" key="2">
    <source>
        <dbReference type="Proteomes" id="UP001193389"/>
    </source>
</evidence>
<organism evidence="1 2">
    <name type="scientific">Aquipluma nitroreducens</name>
    <dbReference type="NCBI Taxonomy" id="2010828"/>
    <lineage>
        <taxon>Bacteria</taxon>
        <taxon>Pseudomonadati</taxon>
        <taxon>Bacteroidota</taxon>
        <taxon>Bacteroidia</taxon>
        <taxon>Marinilabiliales</taxon>
        <taxon>Prolixibacteraceae</taxon>
        <taxon>Aquipluma</taxon>
    </lineage>
</organism>
<dbReference type="AlphaFoldDB" id="A0A5K7S3Q8"/>
<dbReference type="KEGG" id="anf:AQPE_0247"/>
<name>A0A5K7S3Q8_9BACT</name>
<evidence type="ECO:0000313" key="1">
    <source>
        <dbReference type="EMBL" id="BBE16110.1"/>
    </source>
</evidence>
<sequence>MEKVTECEAWLRQAQPPNTTINTTVAEFIEATLDFSGWRSIPLPRI</sequence>
<dbReference type="Proteomes" id="UP001193389">
    <property type="component" value="Chromosome"/>
</dbReference>
<protein>
    <submittedName>
        <fullName evidence="1">Uncharacterized protein</fullName>
    </submittedName>
</protein>